<reference evidence="1 2" key="1">
    <citation type="submission" date="2016-04" db="EMBL/GenBank/DDBJ databases">
        <title>Draft genome sequence of freshwater magnetotactic bacteria Magnetospirillum marisnigri SP-1 and Magnetospirillum moscoviense BB-1.</title>
        <authorList>
            <person name="Koziaeva V."/>
            <person name="Dziuba M.V."/>
            <person name="Ivanov T.M."/>
            <person name="Kuznetsov B."/>
            <person name="Grouzdev D.S."/>
        </authorList>
    </citation>
    <scope>NUCLEOTIDE SEQUENCE [LARGE SCALE GENOMIC DNA]</scope>
    <source>
        <strain evidence="1 2">SP-1</strain>
    </source>
</reference>
<dbReference type="AlphaFoldDB" id="A0A178MMB8"/>
<dbReference type="GO" id="GO:0016788">
    <property type="term" value="F:hydrolase activity, acting on ester bonds"/>
    <property type="evidence" value="ECO:0007669"/>
    <property type="project" value="UniProtKB-ARBA"/>
</dbReference>
<sequence>MAALGFGLLVLLVVAEVALRILMPQWREFYSGWFMTEISVPGHSNVTVGVAGFDGYFSQNNGDFRSHMRINGFNLRNDEPVAAADGRLWVIGDSMSFGWGVQRDEMYSSRLAVELGVPTYNVAGPGSNVCGWQSLYARMPKDVRPSAVVVGLTVENRVGIFDCKAAAMDAKPPVPERMELGSLANPIMIKRWFTSHSALYNFFAVSLKRVGLGEALLTRLGVIVDPNALMTHGRDVTRGAEMVASTATELAKLRAMIPADVPFVVAVFPARYEIRDDNEFYSSLRTGMHAELAQRGIASIDLLADFKAAGWQPTHFAHDGHWSALGHKVAGAAISKWLVENKFVPPRSQ</sequence>
<dbReference type="InterPro" id="IPR036514">
    <property type="entry name" value="SGNH_hydro_sf"/>
</dbReference>
<dbReference type="Gene3D" id="3.40.50.1110">
    <property type="entry name" value="SGNH hydrolase"/>
    <property type="match status" value="1"/>
</dbReference>
<name>A0A178MMB8_9PROT</name>
<dbReference type="STRING" id="1285242.A6A04_03680"/>
<protein>
    <recommendedName>
        <fullName evidence="3">AlgX/AlgJ SGNH hydrolase-like domain-containing protein</fullName>
    </recommendedName>
</protein>
<accession>A0A178MMB8</accession>
<dbReference type="SUPFAM" id="SSF52266">
    <property type="entry name" value="SGNH hydrolase"/>
    <property type="match status" value="1"/>
</dbReference>
<evidence type="ECO:0000313" key="1">
    <source>
        <dbReference type="EMBL" id="OAN49225.1"/>
    </source>
</evidence>
<keyword evidence="2" id="KW-1185">Reference proteome</keyword>
<proteinExistence type="predicted"/>
<comment type="caution">
    <text evidence="1">The sequence shown here is derived from an EMBL/GenBank/DDBJ whole genome shotgun (WGS) entry which is preliminary data.</text>
</comment>
<evidence type="ECO:0000313" key="2">
    <source>
        <dbReference type="Proteomes" id="UP000078428"/>
    </source>
</evidence>
<dbReference type="EMBL" id="LWQT01000066">
    <property type="protein sequence ID" value="OAN49225.1"/>
    <property type="molecule type" value="Genomic_DNA"/>
</dbReference>
<evidence type="ECO:0008006" key="3">
    <source>
        <dbReference type="Google" id="ProtNLM"/>
    </source>
</evidence>
<dbReference type="Proteomes" id="UP000078428">
    <property type="component" value="Unassembled WGS sequence"/>
</dbReference>
<gene>
    <name evidence="1" type="ORF">A6A04_03680</name>
</gene>
<organism evidence="1 2">
    <name type="scientific">Paramagnetospirillum marisnigri</name>
    <dbReference type="NCBI Taxonomy" id="1285242"/>
    <lineage>
        <taxon>Bacteria</taxon>
        <taxon>Pseudomonadati</taxon>
        <taxon>Pseudomonadota</taxon>
        <taxon>Alphaproteobacteria</taxon>
        <taxon>Rhodospirillales</taxon>
        <taxon>Magnetospirillaceae</taxon>
        <taxon>Paramagnetospirillum</taxon>
    </lineage>
</organism>